<gene>
    <name evidence="1" type="ORF">M9H77_07922</name>
</gene>
<organism evidence="1 2">
    <name type="scientific">Catharanthus roseus</name>
    <name type="common">Madagascar periwinkle</name>
    <name type="synonym">Vinca rosea</name>
    <dbReference type="NCBI Taxonomy" id="4058"/>
    <lineage>
        <taxon>Eukaryota</taxon>
        <taxon>Viridiplantae</taxon>
        <taxon>Streptophyta</taxon>
        <taxon>Embryophyta</taxon>
        <taxon>Tracheophyta</taxon>
        <taxon>Spermatophyta</taxon>
        <taxon>Magnoliopsida</taxon>
        <taxon>eudicotyledons</taxon>
        <taxon>Gunneridae</taxon>
        <taxon>Pentapetalae</taxon>
        <taxon>asterids</taxon>
        <taxon>lamiids</taxon>
        <taxon>Gentianales</taxon>
        <taxon>Apocynaceae</taxon>
        <taxon>Rauvolfioideae</taxon>
        <taxon>Vinceae</taxon>
        <taxon>Catharanthinae</taxon>
        <taxon>Catharanthus</taxon>
    </lineage>
</organism>
<protein>
    <submittedName>
        <fullName evidence="1">Uncharacterized protein</fullName>
    </submittedName>
</protein>
<keyword evidence="2" id="KW-1185">Reference proteome</keyword>
<comment type="caution">
    <text evidence="1">The sequence shown here is derived from an EMBL/GenBank/DDBJ whole genome shotgun (WGS) entry which is preliminary data.</text>
</comment>
<reference evidence="2" key="1">
    <citation type="journal article" date="2023" name="Nat. Plants">
        <title>Single-cell RNA sequencing provides a high-resolution roadmap for understanding the multicellular compartmentation of specialized metabolism.</title>
        <authorList>
            <person name="Sun S."/>
            <person name="Shen X."/>
            <person name="Li Y."/>
            <person name="Li Y."/>
            <person name="Wang S."/>
            <person name="Li R."/>
            <person name="Zhang H."/>
            <person name="Shen G."/>
            <person name="Guo B."/>
            <person name="Wei J."/>
            <person name="Xu J."/>
            <person name="St-Pierre B."/>
            <person name="Chen S."/>
            <person name="Sun C."/>
        </authorList>
    </citation>
    <scope>NUCLEOTIDE SEQUENCE [LARGE SCALE GENOMIC DNA]</scope>
</reference>
<name>A0ACC0BW92_CATRO</name>
<evidence type="ECO:0000313" key="1">
    <source>
        <dbReference type="EMBL" id="KAI5676972.1"/>
    </source>
</evidence>
<dbReference type="Proteomes" id="UP001060085">
    <property type="component" value="Linkage Group LG02"/>
</dbReference>
<accession>A0ACC0BW92</accession>
<sequence length="218" mass="23797">MIGVVQPDSSYNTHGYIARDYGVSSFESFEPFMGRQFADLRFEGDRGLGEEPDRVRSLYIRGEEDKRADDGGDGDGDDDDNDDGADVGDEEQPVPLAPAAPTSGSNGRPHHRKGKWLTGSHNKRPDKARDVSAPTKEESGGPVDLELIPSYDGHVAGPIWHGQDRGLLKCRSCYMALTTWSLTHAEVVSLATVIGLMHLHSCMFQHSNSALLSAFVEK</sequence>
<proteinExistence type="predicted"/>
<dbReference type="EMBL" id="CM044702">
    <property type="protein sequence ID" value="KAI5676972.1"/>
    <property type="molecule type" value="Genomic_DNA"/>
</dbReference>
<evidence type="ECO:0000313" key="2">
    <source>
        <dbReference type="Proteomes" id="UP001060085"/>
    </source>
</evidence>